<dbReference type="InterPro" id="IPR000835">
    <property type="entry name" value="HTH_MarR-typ"/>
</dbReference>
<dbReference type="SUPFAM" id="SSF46785">
    <property type="entry name" value="Winged helix' DNA-binding domain"/>
    <property type="match status" value="1"/>
</dbReference>
<dbReference type="PANTHER" id="PTHR33164">
    <property type="entry name" value="TRANSCRIPTIONAL REGULATOR, MARR FAMILY"/>
    <property type="match status" value="1"/>
</dbReference>
<dbReference type="InterPro" id="IPR036388">
    <property type="entry name" value="WH-like_DNA-bd_sf"/>
</dbReference>
<proteinExistence type="predicted"/>
<reference evidence="3" key="1">
    <citation type="journal article" date="2019" name="Int. J. Syst. Evol. Microbiol.">
        <title>The Global Catalogue of Microorganisms (GCM) 10K type strain sequencing project: providing services to taxonomists for standard genome sequencing and annotation.</title>
        <authorList>
            <consortium name="The Broad Institute Genomics Platform"/>
            <consortium name="The Broad Institute Genome Sequencing Center for Infectious Disease"/>
            <person name="Wu L."/>
            <person name="Ma J."/>
        </authorList>
    </citation>
    <scope>NUCLEOTIDE SEQUENCE [LARGE SCALE GENOMIC DNA]</scope>
    <source>
        <strain evidence="3">JCM 11117</strain>
    </source>
</reference>
<keyword evidence="3" id="KW-1185">Reference proteome</keyword>
<gene>
    <name evidence="2" type="ORF">GCM10009559_17690</name>
</gene>
<dbReference type="PROSITE" id="PS50995">
    <property type="entry name" value="HTH_MARR_2"/>
    <property type="match status" value="1"/>
</dbReference>
<dbReference type="InterPro" id="IPR039422">
    <property type="entry name" value="MarR/SlyA-like"/>
</dbReference>
<dbReference type="Gene3D" id="1.10.10.10">
    <property type="entry name" value="Winged helix-like DNA-binding domain superfamily/Winged helix DNA-binding domain"/>
    <property type="match status" value="1"/>
</dbReference>
<feature type="domain" description="HTH marR-type" evidence="1">
    <location>
        <begin position="9"/>
        <end position="140"/>
    </location>
</feature>
<dbReference type="PANTHER" id="PTHR33164:SF43">
    <property type="entry name" value="HTH-TYPE TRANSCRIPTIONAL REPRESSOR YETL"/>
    <property type="match status" value="1"/>
</dbReference>
<dbReference type="SMART" id="SM00347">
    <property type="entry name" value="HTH_MARR"/>
    <property type="match status" value="1"/>
</dbReference>
<evidence type="ECO:0000259" key="1">
    <source>
        <dbReference type="PROSITE" id="PS50995"/>
    </source>
</evidence>
<accession>A0ABP4A368</accession>
<name>A0ABP4A368_9PSEU</name>
<dbReference type="InterPro" id="IPR036390">
    <property type="entry name" value="WH_DNA-bd_sf"/>
</dbReference>
<sequence>MTEHGPPVTSSLALLLVGAGRVVQRRVEAALAPHGLTLRHLGALGHLSRRPDTSYSDLARRAGVTAQSMHATVRQLQELGAVATAETGQGRRARLDVTDRGRELLAEVGATLRELDAELFRDLPEGYADQLTPVLAGLFIGGAGRGSAG</sequence>
<dbReference type="EMBL" id="BAAAHP010000049">
    <property type="protein sequence ID" value="GAA0930358.1"/>
    <property type="molecule type" value="Genomic_DNA"/>
</dbReference>
<evidence type="ECO:0000313" key="3">
    <source>
        <dbReference type="Proteomes" id="UP001499967"/>
    </source>
</evidence>
<dbReference type="RefSeq" id="WP_343940780.1">
    <property type="nucleotide sequence ID" value="NZ_BAAAHP010000049.1"/>
</dbReference>
<comment type="caution">
    <text evidence="2">The sequence shown here is derived from an EMBL/GenBank/DDBJ whole genome shotgun (WGS) entry which is preliminary data.</text>
</comment>
<evidence type="ECO:0000313" key="2">
    <source>
        <dbReference type="EMBL" id="GAA0930358.1"/>
    </source>
</evidence>
<protein>
    <submittedName>
        <fullName evidence="2">MarR family transcriptional regulator</fullName>
    </submittedName>
</protein>
<dbReference type="Pfam" id="PF12802">
    <property type="entry name" value="MarR_2"/>
    <property type="match status" value="1"/>
</dbReference>
<organism evidence="2 3">
    <name type="scientific">Pseudonocardia zijingensis</name>
    <dbReference type="NCBI Taxonomy" id="153376"/>
    <lineage>
        <taxon>Bacteria</taxon>
        <taxon>Bacillati</taxon>
        <taxon>Actinomycetota</taxon>
        <taxon>Actinomycetes</taxon>
        <taxon>Pseudonocardiales</taxon>
        <taxon>Pseudonocardiaceae</taxon>
        <taxon>Pseudonocardia</taxon>
    </lineage>
</organism>
<dbReference type="Proteomes" id="UP001499967">
    <property type="component" value="Unassembled WGS sequence"/>
</dbReference>